<keyword evidence="2" id="KW-0472">Membrane</keyword>
<proteinExistence type="inferred from homology"/>
<accession>A0A7V4XU89</accession>
<dbReference type="Pfam" id="PF00499">
    <property type="entry name" value="Oxidored_q3"/>
    <property type="match status" value="1"/>
</dbReference>
<evidence type="ECO:0000313" key="3">
    <source>
        <dbReference type="EMBL" id="HGY95172.1"/>
    </source>
</evidence>
<protein>
    <recommendedName>
        <fullName evidence="2">NADH-quinone oxidoreductase subunit J</fullName>
        <ecNumber evidence="2">7.1.1.-</ecNumber>
    </recommendedName>
</protein>
<feature type="transmembrane region" description="Helical" evidence="2">
    <location>
        <begin position="138"/>
        <end position="160"/>
    </location>
</feature>
<evidence type="ECO:0000256" key="2">
    <source>
        <dbReference type="RuleBase" id="RU004429"/>
    </source>
</evidence>
<name>A0A7V4XU89_9BACT</name>
<comment type="subcellular location">
    <subcellularLocation>
        <location evidence="2">Cell membrane</location>
        <topology evidence="2">Multi-pass membrane protein</topology>
    </subcellularLocation>
</comment>
<comment type="function">
    <text evidence="2">NDH-1 shuttles electrons from NADH, via FMN and iron-sulfur (Fe-S) centers, to quinones in the respiratory chain. Couples the redox reaction to proton translocation (for every two electrons transferred, four hydrogen ions are translocated across the cytoplasmic membrane), and thus conserves the redox energy in a proton gradient.</text>
</comment>
<dbReference type="Gene3D" id="1.20.120.1200">
    <property type="entry name" value="NADH-ubiquinone/plastoquinone oxidoreductase chain 6, subunit NuoJ"/>
    <property type="match status" value="1"/>
</dbReference>
<dbReference type="AlphaFoldDB" id="A0A7V4XU89"/>
<comment type="caution">
    <text evidence="3">The sequence shown here is derived from an EMBL/GenBank/DDBJ whole genome shotgun (WGS) entry which is preliminary data.</text>
</comment>
<feature type="transmembrane region" description="Helical" evidence="2">
    <location>
        <begin position="29"/>
        <end position="47"/>
    </location>
</feature>
<organism evidence="3">
    <name type="scientific">Acidobacterium capsulatum</name>
    <dbReference type="NCBI Taxonomy" id="33075"/>
    <lineage>
        <taxon>Bacteria</taxon>
        <taxon>Pseudomonadati</taxon>
        <taxon>Acidobacteriota</taxon>
        <taxon>Terriglobia</taxon>
        <taxon>Terriglobales</taxon>
        <taxon>Acidobacteriaceae</taxon>
        <taxon>Acidobacterium</taxon>
    </lineage>
</organism>
<keyword evidence="2" id="KW-1003">Cell membrane</keyword>
<dbReference type="EMBL" id="DTKL01000067">
    <property type="protein sequence ID" value="HGY95172.1"/>
    <property type="molecule type" value="Genomic_DNA"/>
</dbReference>
<feature type="transmembrane region" description="Helical" evidence="2">
    <location>
        <begin position="53"/>
        <end position="76"/>
    </location>
</feature>
<comment type="similarity">
    <text evidence="1 2">Belongs to the complex I subunit 6 family.</text>
</comment>
<reference evidence="3" key="1">
    <citation type="journal article" date="2020" name="mSystems">
        <title>Genome- and Community-Level Interaction Insights into Carbon Utilization and Element Cycling Functions of Hydrothermarchaeota in Hydrothermal Sediment.</title>
        <authorList>
            <person name="Zhou Z."/>
            <person name="Liu Y."/>
            <person name="Xu W."/>
            <person name="Pan J."/>
            <person name="Luo Z.H."/>
            <person name="Li M."/>
        </authorList>
    </citation>
    <scope>NUCLEOTIDE SEQUENCE [LARGE SCALE GENOMIC DNA]</scope>
    <source>
        <strain evidence="3">SpSt-855</strain>
    </source>
</reference>
<dbReference type="PANTHER" id="PTHR33269:SF17">
    <property type="entry name" value="NADH-UBIQUINONE OXIDOREDUCTASE CHAIN 6"/>
    <property type="match status" value="1"/>
</dbReference>
<gene>
    <name evidence="3" type="ORF">ENW50_10895</name>
</gene>
<sequence length="172" mass="18497">MHLVLFIIFGAFCVAGAINLLLQRHPINSALSLIVVMTSLAVLYLLLGAEFLAAAQVIVYSGAIMVLFTFVIMLLNAGKEQRTHGSRAAYWLGFPGAAALFALLTFIFLSHQSSLGYAVLGPDMVGTGELSQVLFRNLLLPFEVTSVLILIAILGAVALARHTNENQPGKER</sequence>
<dbReference type="EC" id="7.1.1.-" evidence="2"/>
<keyword evidence="2" id="KW-1133">Transmembrane helix</keyword>
<keyword evidence="2" id="KW-0520">NAD</keyword>
<dbReference type="InterPro" id="IPR042106">
    <property type="entry name" value="Nuo/plastoQ_OxRdtase_6_NuoJ"/>
</dbReference>
<feature type="transmembrane region" description="Helical" evidence="2">
    <location>
        <begin position="6"/>
        <end position="22"/>
    </location>
</feature>
<comment type="catalytic activity">
    <reaction evidence="2">
        <text>a quinone + NADH + 5 H(+)(in) = a quinol + NAD(+) + 4 H(+)(out)</text>
        <dbReference type="Rhea" id="RHEA:57888"/>
        <dbReference type="ChEBI" id="CHEBI:15378"/>
        <dbReference type="ChEBI" id="CHEBI:24646"/>
        <dbReference type="ChEBI" id="CHEBI:57540"/>
        <dbReference type="ChEBI" id="CHEBI:57945"/>
        <dbReference type="ChEBI" id="CHEBI:132124"/>
    </reaction>
</comment>
<evidence type="ECO:0000256" key="1">
    <source>
        <dbReference type="ARBA" id="ARBA00005698"/>
    </source>
</evidence>
<dbReference type="GO" id="GO:0048038">
    <property type="term" value="F:quinone binding"/>
    <property type="evidence" value="ECO:0007669"/>
    <property type="project" value="UniProtKB-UniRule"/>
</dbReference>
<keyword evidence="2" id="KW-0812">Transmembrane</keyword>
<keyword evidence="2" id="KW-0874">Quinone</keyword>
<dbReference type="PANTHER" id="PTHR33269">
    <property type="entry name" value="NADH-UBIQUINONE OXIDOREDUCTASE CHAIN 6"/>
    <property type="match status" value="1"/>
</dbReference>
<feature type="transmembrane region" description="Helical" evidence="2">
    <location>
        <begin position="88"/>
        <end position="109"/>
    </location>
</feature>
<dbReference type="GO" id="GO:0008137">
    <property type="term" value="F:NADH dehydrogenase (ubiquinone) activity"/>
    <property type="evidence" value="ECO:0007669"/>
    <property type="project" value="UniProtKB-UniRule"/>
</dbReference>
<dbReference type="InterPro" id="IPR001457">
    <property type="entry name" value="NADH_UbQ/plastoQ_OxRdtase_su6"/>
</dbReference>
<dbReference type="GO" id="GO:0005886">
    <property type="term" value="C:plasma membrane"/>
    <property type="evidence" value="ECO:0007669"/>
    <property type="project" value="UniProtKB-SubCell"/>
</dbReference>